<evidence type="ECO:0000256" key="1">
    <source>
        <dbReference type="SAM" id="SignalP"/>
    </source>
</evidence>
<name>A0ABM5MZG0_EMTOG</name>
<evidence type="ECO:0000313" key="3">
    <source>
        <dbReference type="Proteomes" id="UP000002875"/>
    </source>
</evidence>
<sequence>MKHLYLKLKIQTSKLSLLCLFVVFCSLSAFSQTYNHASVWSRLLVSKQFGKWTVSGDVAYRRQNDFRYSKYNFLAKPLLDAQRITVGYRTKSWLFNVAISRWHAYQILGKEADFVKLPTIEWRFTPGIEYFKNFNKSTFQWRTQYEYRSFVDRTAGRFRQRLQFRQPISKTNSLVFLQEALFGAPPNSTKKYEQNQLGVTFNHNFTKHLESELGYRYIFRRRRTSDEIDNENAVVVGLMYRL</sequence>
<evidence type="ECO:0008006" key="4">
    <source>
        <dbReference type="Google" id="ProtNLM"/>
    </source>
</evidence>
<feature type="chain" id="PRO_5046726736" description="DUF2490 domain-containing protein" evidence="1">
    <location>
        <begin position="32"/>
        <end position="242"/>
    </location>
</feature>
<dbReference type="Proteomes" id="UP000002875">
    <property type="component" value="Chromosome"/>
</dbReference>
<keyword evidence="3" id="KW-1185">Reference proteome</keyword>
<dbReference type="Pfam" id="PF10677">
    <property type="entry name" value="DUF2490"/>
    <property type="match status" value="1"/>
</dbReference>
<protein>
    <recommendedName>
        <fullName evidence="4">DUF2490 domain-containing protein</fullName>
    </recommendedName>
</protein>
<feature type="signal peptide" evidence="1">
    <location>
        <begin position="1"/>
        <end position="31"/>
    </location>
</feature>
<keyword evidence="1" id="KW-0732">Signal</keyword>
<reference evidence="2 3" key="1">
    <citation type="submission" date="2011-07" db="EMBL/GenBank/DDBJ databases">
        <title>The complete genome of chromosome of Emticicia oligotrophica DSM 17448.</title>
        <authorList>
            <consortium name="US DOE Joint Genome Institute (JGI-PGF)"/>
            <person name="Lucas S."/>
            <person name="Han J."/>
            <person name="Lapidus A."/>
            <person name="Bruce D."/>
            <person name="Goodwin L."/>
            <person name="Pitluck S."/>
            <person name="Peters L."/>
            <person name="Kyrpides N."/>
            <person name="Mavromatis K."/>
            <person name="Ivanova N."/>
            <person name="Ovchinnikova G."/>
            <person name="Teshima H."/>
            <person name="Detter J.C."/>
            <person name="Tapia R."/>
            <person name="Han C."/>
            <person name="Land M."/>
            <person name="Hauser L."/>
            <person name="Markowitz V."/>
            <person name="Cheng J.-F."/>
            <person name="Hugenholtz P."/>
            <person name="Woyke T."/>
            <person name="Wu D."/>
            <person name="Tindall B."/>
            <person name="Pomrenke H."/>
            <person name="Brambilla E."/>
            <person name="Klenk H.-P."/>
            <person name="Eisen J.A."/>
        </authorList>
    </citation>
    <scope>NUCLEOTIDE SEQUENCE [LARGE SCALE GENOMIC DNA]</scope>
    <source>
        <strain evidence="2 3">DSM 17448</strain>
    </source>
</reference>
<proteinExistence type="predicted"/>
<evidence type="ECO:0000313" key="2">
    <source>
        <dbReference type="EMBL" id="AFK02541.1"/>
    </source>
</evidence>
<dbReference type="InterPro" id="IPR019619">
    <property type="entry name" value="DUF2490"/>
</dbReference>
<dbReference type="EMBL" id="CP002961">
    <property type="protein sequence ID" value="AFK02541.1"/>
    <property type="molecule type" value="Genomic_DNA"/>
</dbReference>
<gene>
    <name evidence="2" type="ordered locus">Emtol_1392</name>
</gene>
<accession>A0ABM5MZG0</accession>
<dbReference type="RefSeq" id="WP_015028241.1">
    <property type="nucleotide sequence ID" value="NC_018748.1"/>
</dbReference>
<organism evidence="2 3">
    <name type="scientific">Emticicia oligotrophica (strain DSM 17448 / CIP 109782 / MTCC 6937 / GPTSA100-15)</name>
    <dbReference type="NCBI Taxonomy" id="929562"/>
    <lineage>
        <taxon>Bacteria</taxon>
        <taxon>Pseudomonadati</taxon>
        <taxon>Bacteroidota</taxon>
        <taxon>Cytophagia</taxon>
        <taxon>Cytophagales</taxon>
        <taxon>Leadbetterellaceae</taxon>
        <taxon>Emticicia</taxon>
    </lineage>
</organism>